<name>A0A316WZR6_9FLAO</name>
<dbReference type="AlphaFoldDB" id="A0A316WZR6"/>
<dbReference type="Proteomes" id="UP000236413">
    <property type="component" value="Unassembled WGS sequence"/>
</dbReference>
<evidence type="ECO:0000313" key="2">
    <source>
        <dbReference type="Proteomes" id="UP000236413"/>
    </source>
</evidence>
<evidence type="ECO:0000313" key="1">
    <source>
        <dbReference type="EMBL" id="PWN64120.1"/>
    </source>
</evidence>
<protein>
    <submittedName>
        <fullName evidence="1">Uncharacterized protein</fullName>
    </submittedName>
</protein>
<reference evidence="1 2" key="1">
    <citation type="submission" date="2018-04" db="EMBL/GenBank/DDBJ databases">
        <title>Chryseobacterium oncorhynchi 701B-08T from rainbow trout, and Chryseobacterium viscerum 687B-08T from diseased fish.</title>
        <authorList>
            <person name="Jeong J.-J."/>
            <person name="Lee Y.J."/>
            <person name="Pathiraja D."/>
            <person name="Park B."/>
            <person name="Choi I.-G."/>
            <person name="Kim K.D."/>
        </authorList>
    </citation>
    <scope>NUCLEOTIDE SEQUENCE [LARGE SCALE GENOMIC DNA]</scope>
    <source>
        <strain evidence="1 2">687B-08</strain>
    </source>
</reference>
<dbReference type="EMBL" id="PPEG02000002">
    <property type="protein sequence ID" value="PWN64120.1"/>
    <property type="molecule type" value="Genomic_DNA"/>
</dbReference>
<gene>
    <name evidence="1" type="ORF">C1634_005875</name>
</gene>
<dbReference type="RefSeq" id="WP_103231883.1">
    <property type="nucleotide sequence ID" value="NZ_PPEG02000002.1"/>
</dbReference>
<accession>A0A316WZR6</accession>
<proteinExistence type="predicted"/>
<organism evidence="1 2">
    <name type="scientific">Chryseobacterium viscerum</name>
    <dbReference type="NCBI Taxonomy" id="1037377"/>
    <lineage>
        <taxon>Bacteria</taxon>
        <taxon>Pseudomonadati</taxon>
        <taxon>Bacteroidota</taxon>
        <taxon>Flavobacteriia</taxon>
        <taxon>Flavobacteriales</taxon>
        <taxon>Weeksellaceae</taxon>
        <taxon>Chryseobacterium group</taxon>
        <taxon>Chryseobacterium</taxon>
    </lineage>
</organism>
<comment type="caution">
    <text evidence="1">The sequence shown here is derived from an EMBL/GenBank/DDBJ whole genome shotgun (WGS) entry which is preliminary data.</text>
</comment>
<sequence length="224" mass="26460">MKTINVKLYPFSELEKEVREKVLERFRYCNTHHDWWETEYDDFVSICSLLGITTSPQEIFFSGFWSQGDGSTFASKVDIQQFTKGITQESWRKHAPTLKLNFPPFSFGKRMLNLIESGDIEISIWTEAPNKGYWVKYHSKNELTNHSKTYPNIEQELEKLEDWAEQSMKILNTYLYENLRNSYEYLICDKAVQETIEDNDYLFTANGEHADWLIKLTASNTLKF</sequence>